<gene>
    <name evidence="3" type="ORF">VNI00_012794</name>
</gene>
<accession>A0AAW0C2W0</accession>
<name>A0AAW0C2W0_9AGAR</name>
<dbReference type="Proteomes" id="UP001383192">
    <property type="component" value="Unassembled WGS sequence"/>
</dbReference>
<evidence type="ECO:0000313" key="4">
    <source>
        <dbReference type="Proteomes" id="UP001383192"/>
    </source>
</evidence>
<sequence>MFKPGQFTPILSADSYEGRAGDQTTPHIYPRGSTGLSHSSHPYTWKREHCQCDIKPLCQCLEDAFATLSSPVAHLLNSNSIPSPQEVLSIHDTLDGIHDAVSHVEATIRSLESSLKQLRNRRDELRSYAKEHQALLSPARRMIPELWSEVFAYCLPEHSLDYNINKKSAYNGATRLFTDVSSNDAPLLLTRICSSWRTIALSTPQLWTNITYTVCRPSAIKTQLQRLETWLARSGAAPLSVVIFRSFFDANNTLSHPYLALPDSIPPLHEDPVMKSILAHSHRWESAELLLPAAEAMQAVAPLKNNLPNLKRLVFGLFDVSTNGRQDTQVDVFETAWKLREVSFVEHTKLQVSLPSFESGSCLTTLSVDAFMSSLEALAIMHRYPRLRKCVLNVMVTSSPPNMELVLPADGRKPVLDIQSLTLSFSGNTDVTYTNFLAHLDVPYLTELRIRSQRWFHQQFVSFLKQLPQTTVVRTLELSSPLLASSSLVACLLSPVFRDLCTLVVGEGTSRHVPFSPIDPEVRTLFGLEGWLPCLETVQWTCFGRGIEQFNEAELYALLRARLDSGKGFRKLALVLNKKWGDELPTRRPSFGFEGLSSLGVEVDIKTGRY</sequence>
<feature type="coiled-coil region" evidence="1">
    <location>
        <begin position="101"/>
        <end position="135"/>
    </location>
</feature>
<evidence type="ECO:0000256" key="2">
    <source>
        <dbReference type="SAM" id="MobiDB-lite"/>
    </source>
</evidence>
<comment type="caution">
    <text evidence="3">The sequence shown here is derived from an EMBL/GenBank/DDBJ whole genome shotgun (WGS) entry which is preliminary data.</text>
</comment>
<keyword evidence="1" id="KW-0175">Coiled coil</keyword>
<organism evidence="3 4">
    <name type="scientific">Paramarasmius palmivorus</name>
    <dbReference type="NCBI Taxonomy" id="297713"/>
    <lineage>
        <taxon>Eukaryota</taxon>
        <taxon>Fungi</taxon>
        <taxon>Dikarya</taxon>
        <taxon>Basidiomycota</taxon>
        <taxon>Agaricomycotina</taxon>
        <taxon>Agaricomycetes</taxon>
        <taxon>Agaricomycetidae</taxon>
        <taxon>Agaricales</taxon>
        <taxon>Marasmiineae</taxon>
        <taxon>Marasmiaceae</taxon>
        <taxon>Paramarasmius</taxon>
    </lineage>
</organism>
<protein>
    <recommendedName>
        <fullName evidence="5">F-box domain-containing protein</fullName>
    </recommendedName>
</protein>
<reference evidence="3 4" key="1">
    <citation type="submission" date="2024-01" db="EMBL/GenBank/DDBJ databases">
        <title>A draft genome for a cacao thread blight-causing isolate of Paramarasmius palmivorus.</title>
        <authorList>
            <person name="Baruah I.K."/>
            <person name="Bukari Y."/>
            <person name="Amoako-Attah I."/>
            <person name="Meinhardt L.W."/>
            <person name="Bailey B.A."/>
            <person name="Cohen S.P."/>
        </authorList>
    </citation>
    <scope>NUCLEOTIDE SEQUENCE [LARGE SCALE GENOMIC DNA]</scope>
    <source>
        <strain evidence="3 4">GH-12</strain>
    </source>
</reference>
<dbReference type="AlphaFoldDB" id="A0AAW0C2W0"/>
<keyword evidence="4" id="KW-1185">Reference proteome</keyword>
<evidence type="ECO:0000313" key="3">
    <source>
        <dbReference type="EMBL" id="KAK7033570.1"/>
    </source>
</evidence>
<dbReference type="EMBL" id="JAYKXP010000061">
    <property type="protein sequence ID" value="KAK7033570.1"/>
    <property type="molecule type" value="Genomic_DNA"/>
</dbReference>
<evidence type="ECO:0008006" key="5">
    <source>
        <dbReference type="Google" id="ProtNLM"/>
    </source>
</evidence>
<feature type="region of interest" description="Disordered" evidence="2">
    <location>
        <begin position="1"/>
        <end position="35"/>
    </location>
</feature>
<evidence type="ECO:0000256" key="1">
    <source>
        <dbReference type="SAM" id="Coils"/>
    </source>
</evidence>
<proteinExistence type="predicted"/>